<evidence type="ECO:0000313" key="1">
    <source>
        <dbReference type="EMBL" id="CAF1248074.1"/>
    </source>
</evidence>
<dbReference type="EMBL" id="CAJNOE010000504">
    <property type="protein sequence ID" value="CAF1248074.1"/>
    <property type="molecule type" value="Genomic_DNA"/>
</dbReference>
<organism evidence="2 3">
    <name type="scientific">Adineta steineri</name>
    <dbReference type="NCBI Taxonomy" id="433720"/>
    <lineage>
        <taxon>Eukaryota</taxon>
        <taxon>Metazoa</taxon>
        <taxon>Spiralia</taxon>
        <taxon>Gnathifera</taxon>
        <taxon>Rotifera</taxon>
        <taxon>Eurotatoria</taxon>
        <taxon>Bdelloidea</taxon>
        <taxon>Adinetida</taxon>
        <taxon>Adinetidae</taxon>
        <taxon>Adineta</taxon>
    </lineage>
</organism>
<dbReference type="PANTHER" id="PTHR34144">
    <property type="entry name" value="CHROMOSOME 8, WHOLE GENOME SHOTGUN SEQUENCE"/>
    <property type="match status" value="1"/>
</dbReference>
<reference evidence="2" key="1">
    <citation type="submission" date="2021-02" db="EMBL/GenBank/DDBJ databases">
        <authorList>
            <person name="Nowell W R."/>
        </authorList>
    </citation>
    <scope>NUCLEOTIDE SEQUENCE</scope>
</reference>
<sequence>MELLRLVFALRTCGEKPSSVFLSIYESGSQDATPLKLDLLAAKLRKLGVPHRIVTRGKWTRSTIKPRIQHLAKVRNAVLQPLYQQPSYTYTQIIFLNDVLFCTEDVLTLVQSQVQTKALLHCGLDFAVSSTHKVHFYDVWVMRDHGGRQFHLPFIYPWFNPNDKQSISQVLRGDYRIPAFCCWNGLAILSTRPFYEFNYRFRSGQYEIQRGLCDACEISHLCADWWALYGNQTRIFVNPSVHVAYESSAFETIQETHWFNQSMIKQSQFQKQLTTGTIPEQQSVRVPADWECVPTALALKLLFQATLTQIRVIDKSKASKRNYIRNLLAFSEEWHNDSQLV</sequence>
<protein>
    <submittedName>
        <fullName evidence="2">Uncharacterized protein</fullName>
    </submittedName>
</protein>
<dbReference type="Pfam" id="PF11735">
    <property type="entry name" value="CAP59_mtransfer"/>
    <property type="match status" value="1"/>
</dbReference>
<evidence type="ECO:0000313" key="2">
    <source>
        <dbReference type="EMBL" id="CAF4115664.1"/>
    </source>
</evidence>
<dbReference type="PANTHER" id="PTHR34144:SF7">
    <property type="entry name" value="EXPORT PROTEIN (CAP59), PUTATIVE (AFU_ORTHOLOGUE AFUA_7G05020)-RELATED"/>
    <property type="match status" value="1"/>
</dbReference>
<dbReference type="InterPro" id="IPR021047">
    <property type="entry name" value="Mannosyltransferase_CMT1"/>
</dbReference>
<dbReference type="AlphaFoldDB" id="A0A819VX23"/>
<evidence type="ECO:0000313" key="3">
    <source>
        <dbReference type="Proteomes" id="UP000663868"/>
    </source>
</evidence>
<dbReference type="EMBL" id="CAJOBB010005100">
    <property type="protein sequence ID" value="CAF4115664.1"/>
    <property type="molecule type" value="Genomic_DNA"/>
</dbReference>
<accession>A0A819VX23</accession>
<proteinExistence type="predicted"/>
<dbReference type="Proteomes" id="UP000663868">
    <property type="component" value="Unassembled WGS sequence"/>
</dbReference>
<name>A0A819VX23_9BILA</name>
<dbReference type="Proteomes" id="UP000663860">
    <property type="component" value="Unassembled WGS sequence"/>
</dbReference>
<comment type="caution">
    <text evidence="2">The sequence shown here is derived from an EMBL/GenBank/DDBJ whole genome shotgun (WGS) entry which is preliminary data.</text>
</comment>
<gene>
    <name evidence="1" type="ORF">IZO911_LOCUS31187</name>
    <name evidence="2" type="ORF">KXQ929_LOCUS35339</name>
</gene>